<feature type="non-terminal residue" evidence="2">
    <location>
        <position position="1"/>
    </location>
</feature>
<reference evidence="2" key="1">
    <citation type="journal article" date="2021" name="PeerJ">
        <title>Extensive microbial diversity within the chicken gut microbiome revealed by metagenomics and culture.</title>
        <authorList>
            <person name="Gilroy R."/>
            <person name="Ravi A."/>
            <person name="Getino M."/>
            <person name="Pursley I."/>
            <person name="Horton D.L."/>
            <person name="Alikhan N.F."/>
            <person name="Baker D."/>
            <person name="Gharbi K."/>
            <person name="Hall N."/>
            <person name="Watson M."/>
            <person name="Adriaenssens E.M."/>
            <person name="Foster-Nyarko E."/>
            <person name="Jarju S."/>
            <person name="Secka A."/>
            <person name="Antonio M."/>
            <person name="Oren A."/>
            <person name="Chaudhuri R.R."/>
            <person name="La Ragione R."/>
            <person name="Hildebrand F."/>
            <person name="Pallen M.J."/>
        </authorList>
    </citation>
    <scope>NUCLEOTIDE SEQUENCE</scope>
    <source>
        <strain evidence="2">ChiGjej1B1-98</strain>
    </source>
</reference>
<sequence length="157" mass="16535">GRFSWRESIIRGETADCNAFHAFGGVAGHAGWFGDAAGLLRVAEALAEPALAAQLGAAHGPQPSGAFRQGMGVRVYEHRWRGEQRTFVGHPGFTGTFVAAAPETPHAPRVLTVMLTNRLHGAPPPARTALAPVDDLWRRAVDAADRILHASGTGGLS</sequence>
<dbReference type="InterPro" id="IPR001466">
    <property type="entry name" value="Beta-lactam-related"/>
</dbReference>
<organism evidence="2 3">
    <name type="scientific">Candidatus Agrococcus pullicola</name>
    <dbReference type="NCBI Taxonomy" id="2838429"/>
    <lineage>
        <taxon>Bacteria</taxon>
        <taxon>Bacillati</taxon>
        <taxon>Actinomycetota</taxon>
        <taxon>Actinomycetes</taxon>
        <taxon>Micrococcales</taxon>
        <taxon>Microbacteriaceae</taxon>
        <taxon>Agrococcus</taxon>
    </lineage>
</organism>
<proteinExistence type="predicted"/>
<evidence type="ECO:0000259" key="1">
    <source>
        <dbReference type="Pfam" id="PF00144"/>
    </source>
</evidence>
<dbReference type="SUPFAM" id="SSF56601">
    <property type="entry name" value="beta-lactamase/transpeptidase-like"/>
    <property type="match status" value="1"/>
</dbReference>
<evidence type="ECO:0000313" key="2">
    <source>
        <dbReference type="EMBL" id="HIY66602.1"/>
    </source>
</evidence>
<dbReference type="AlphaFoldDB" id="A0A9D2C9T6"/>
<gene>
    <name evidence="2" type="ORF">H9830_10035</name>
</gene>
<dbReference type="EMBL" id="DXDC01000307">
    <property type="protein sequence ID" value="HIY66602.1"/>
    <property type="molecule type" value="Genomic_DNA"/>
</dbReference>
<evidence type="ECO:0000313" key="3">
    <source>
        <dbReference type="Proteomes" id="UP000824005"/>
    </source>
</evidence>
<dbReference type="Pfam" id="PF00144">
    <property type="entry name" value="Beta-lactamase"/>
    <property type="match status" value="1"/>
</dbReference>
<feature type="domain" description="Beta-lactamase-related" evidence="1">
    <location>
        <begin position="22"/>
        <end position="128"/>
    </location>
</feature>
<dbReference type="Proteomes" id="UP000824005">
    <property type="component" value="Unassembled WGS sequence"/>
</dbReference>
<dbReference type="InterPro" id="IPR012338">
    <property type="entry name" value="Beta-lactam/transpept-like"/>
</dbReference>
<protein>
    <recommendedName>
        <fullName evidence="1">Beta-lactamase-related domain-containing protein</fullName>
    </recommendedName>
</protein>
<name>A0A9D2C9T6_9MICO</name>
<dbReference type="Gene3D" id="3.40.710.10">
    <property type="entry name" value="DD-peptidase/beta-lactamase superfamily"/>
    <property type="match status" value="1"/>
</dbReference>
<comment type="caution">
    <text evidence="2">The sequence shown here is derived from an EMBL/GenBank/DDBJ whole genome shotgun (WGS) entry which is preliminary data.</text>
</comment>
<reference evidence="2" key="2">
    <citation type="submission" date="2021-04" db="EMBL/GenBank/DDBJ databases">
        <authorList>
            <person name="Gilroy R."/>
        </authorList>
    </citation>
    <scope>NUCLEOTIDE SEQUENCE</scope>
    <source>
        <strain evidence="2">ChiGjej1B1-98</strain>
    </source>
</reference>
<accession>A0A9D2C9T6</accession>